<evidence type="ECO:0000313" key="3">
    <source>
        <dbReference type="Proteomes" id="UP000007305"/>
    </source>
</evidence>
<reference evidence="3" key="1">
    <citation type="journal article" date="2009" name="Science">
        <title>The B73 maize genome: complexity, diversity, and dynamics.</title>
        <authorList>
            <person name="Schnable P.S."/>
            <person name="Ware D."/>
            <person name="Fulton R.S."/>
            <person name="Stein J.C."/>
            <person name="Wei F."/>
            <person name="Pasternak S."/>
            <person name="Liang C."/>
            <person name="Zhang J."/>
            <person name="Fulton L."/>
            <person name="Graves T.A."/>
            <person name="Minx P."/>
            <person name="Reily A.D."/>
            <person name="Courtney L."/>
            <person name="Kruchowski S.S."/>
            <person name="Tomlinson C."/>
            <person name="Strong C."/>
            <person name="Delehaunty K."/>
            <person name="Fronick C."/>
            <person name="Courtney B."/>
            <person name="Rock S.M."/>
            <person name="Belter E."/>
            <person name="Du F."/>
            <person name="Kim K."/>
            <person name="Abbott R.M."/>
            <person name="Cotton M."/>
            <person name="Levy A."/>
            <person name="Marchetto P."/>
            <person name="Ochoa K."/>
            <person name="Jackson S.M."/>
            <person name="Gillam B."/>
            <person name="Chen W."/>
            <person name="Yan L."/>
            <person name="Higginbotham J."/>
            <person name="Cardenas M."/>
            <person name="Waligorski J."/>
            <person name="Applebaum E."/>
            <person name="Phelps L."/>
            <person name="Falcone J."/>
            <person name="Kanchi K."/>
            <person name="Thane T."/>
            <person name="Scimone A."/>
            <person name="Thane N."/>
            <person name="Henke J."/>
            <person name="Wang T."/>
            <person name="Ruppert J."/>
            <person name="Shah N."/>
            <person name="Rotter K."/>
            <person name="Hodges J."/>
            <person name="Ingenthron E."/>
            <person name="Cordes M."/>
            <person name="Kohlberg S."/>
            <person name="Sgro J."/>
            <person name="Delgado B."/>
            <person name="Mead K."/>
            <person name="Chinwalla A."/>
            <person name="Leonard S."/>
            <person name="Crouse K."/>
            <person name="Collura K."/>
            <person name="Kudrna D."/>
            <person name="Currie J."/>
            <person name="He R."/>
            <person name="Angelova A."/>
            <person name="Rajasekar S."/>
            <person name="Mueller T."/>
            <person name="Lomeli R."/>
            <person name="Scara G."/>
            <person name="Ko A."/>
            <person name="Delaney K."/>
            <person name="Wissotski M."/>
            <person name="Lopez G."/>
            <person name="Campos D."/>
            <person name="Braidotti M."/>
            <person name="Ashley E."/>
            <person name="Golser W."/>
            <person name="Kim H."/>
            <person name="Lee S."/>
            <person name="Lin J."/>
            <person name="Dujmic Z."/>
            <person name="Kim W."/>
            <person name="Talag J."/>
            <person name="Zuccolo A."/>
            <person name="Fan C."/>
            <person name="Sebastian A."/>
            <person name="Kramer M."/>
            <person name="Spiegel L."/>
            <person name="Nascimento L."/>
            <person name="Zutavern T."/>
            <person name="Miller B."/>
            <person name="Ambroise C."/>
            <person name="Muller S."/>
            <person name="Spooner W."/>
            <person name="Narechania A."/>
            <person name="Ren L."/>
            <person name="Wei S."/>
            <person name="Kumari S."/>
            <person name="Faga B."/>
            <person name="Levy M.J."/>
            <person name="McMahan L."/>
            <person name="Van Buren P."/>
            <person name="Vaughn M.W."/>
            <person name="Ying K."/>
            <person name="Yeh C.-T."/>
            <person name="Emrich S.J."/>
            <person name="Jia Y."/>
            <person name="Kalyanaraman A."/>
            <person name="Hsia A.-P."/>
            <person name="Barbazuk W.B."/>
            <person name="Baucom R.S."/>
            <person name="Brutnell T.P."/>
            <person name="Carpita N.C."/>
            <person name="Chaparro C."/>
            <person name="Chia J.-M."/>
            <person name="Deragon J.-M."/>
            <person name="Estill J.C."/>
            <person name="Fu Y."/>
            <person name="Jeddeloh J.A."/>
            <person name="Han Y."/>
            <person name="Lee H."/>
            <person name="Li P."/>
            <person name="Lisch D.R."/>
            <person name="Liu S."/>
            <person name="Liu Z."/>
            <person name="Nagel D.H."/>
            <person name="McCann M.C."/>
            <person name="SanMiguel P."/>
            <person name="Myers A.M."/>
            <person name="Nettleton D."/>
            <person name="Nguyen J."/>
            <person name="Penning B.W."/>
            <person name="Ponnala L."/>
            <person name="Schneider K.L."/>
            <person name="Schwartz D.C."/>
            <person name="Sharma A."/>
            <person name="Soderlund C."/>
            <person name="Springer N.M."/>
            <person name="Sun Q."/>
            <person name="Wang H."/>
            <person name="Waterman M."/>
            <person name="Westerman R."/>
            <person name="Wolfgruber T.K."/>
            <person name="Yang L."/>
            <person name="Yu Y."/>
            <person name="Zhang L."/>
            <person name="Zhou S."/>
            <person name="Zhu Q."/>
            <person name="Bennetzen J.L."/>
            <person name="Dawe R.K."/>
            <person name="Jiang J."/>
            <person name="Jiang N."/>
            <person name="Presting G.G."/>
            <person name="Wessler S.R."/>
            <person name="Aluru S."/>
            <person name="Martienssen R.A."/>
            <person name="Clifton S.W."/>
            <person name="McCombie W.R."/>
            <person name="Wing R.A."/>
            <person name="Wilson R.K."/>
        </authorList>
    </citation>
    <scope>NUCLEOTIDE SEQUENCE [LARGE SCALE GENOMIC DNA]</scope>
    <source>
        <strain evidence="3">cv. B73</strain>
    </source>
</reference>
<reference evidence="2" key="2">
    <citation type="submission" date="2019-07" db="EMBL/GenBank/DDBJ databases">
        <authorList>
            <person name="Seetharam A."/>
            <person name="Woodhouse M."/>
            <person name="Cannon E."/>
        </authorList>
    </citation>
    <scope>NUCLEOTIDE SEQUENCE [LARGE SCALE GENOMIC DNA]</scope>
    <source>
        <strain evidence="2">cv. B73</strain>
    </source>
</reference>
<accession>A0A804P1T6</accession>
<dbReference type="AlphaFoldDB" id="A0A804P1T6"/>
<reference evidence="2" key="3">
    <citation type="submission" date="2021-05" db="UniProtKB">
        <authorList>
            <consortium name="EnsemblPlants"/>
        </authorList>
    </citation>
    <scope>IDENTIFICATION</scope>
    <source>
        <strain evidence="2">cv. B73</strain>
    </source>
</reference>
<dbReference type="InParanoid" id="A0A804P1T6"/>
<dbReference type="Gramene" id="Zm00001eb202600_T001">
    <property type="protein sequence ID" value="Zm00001eb202600_P001"/>
    <property type="gene ID" value="Zm00001eb202600"/>
</dbReference>
<keyword evidence="3" id="KW-1185">Reference proteome</keyword>
<dbReference type="Proteomes" id="UP000007305">
    <property type="component" value="Chromosome 4"/>
</dbReference>
<organism evidence="2 3">
    <name type="scientific">Zea mays</name>
    <name type="common">Maize</name>
    <dbReference type="NCBI Taxonomy" id="4577"/>
    <lineage>
        <taxon>Eukaryota</taxon>
        <taxon>Viridiplantae</taxon>
        <taxon>Streptophyta</taxon>
        <taxon>Embryophyta</taxon>
        <taxon>Tracheophyta</taxon>
        <taxon>Spermatophyta</taxon>
        <taxon>Magnoliopsida</taxon>
        <taxon>Liliopsida</taxon>
        <taxon>Poales</taxon>
        <taxon>Poaceae</taxon>
        <taxon>PACMAD clade</taxon>
        <taxon>Panicoideae</taxon>
        <taxon>Andropogonodae</taxon>
        <taxon>Andropogoneae</taxon>
        <taxon>Tripsacinae</taxon>
        <taxon>Zea</taxon>
    </lineage>
</organism>
<sequence>MSCPPDTSAKMEEEIKDHPQASPPTIACNQDNDFTRKFRILLQKTTTKKTPGLSFTFLLMTILISLNSEKIPEHQNRPINRPTDPGIHEKCKINDDFVSVKAL</sequence>
<dbReference type="EnsemblPlants" id="Zm00001eb202600_T001">
    <property type="protein sequence ID" value="Zm00001eb202600_P001"/>
    <property type="gene ID" value="Zm00001eb202600"/>
</dbReference>
<proteinExistence type="predicted"/>
<evidence type="ECO:0000256" key="1">
    <source>
        <dbReference type="SAM" id="MobiDB-lite"/>
    </source>
</evidence>
<name>A0A804P1T6_MAIZE</name>
<evidence type="ECO:0000313" key="2">
    <source>
        <dbReference type="EnsemblPlants" id="Zm00001eb202600_P001"/>
    </source>
</evidence>
<feature type="compositionally biased region" description="Basic and acidic residues" evidence="1">
    <location>
        <begin position="9"/>
        <end position="19"/>
    </location>
</feature>
<feature type="region of interest" description="Disordered" evidence="1">
    <location>
        <begin position="1"/>
        <end position="29"/>
    </location>
</feature>
<protein>
    <submittedName>
        <fullName evidence="2">Uncharacterized protein</fullName>
    </submittedName>
</protein>